<gene>
    <name evidence="1" type="ORF">Pyrde_0518</name>
</gene>
<proteinExistence type="predicted"/>
<accession>A0A0P0N129</accession>
<reference evidence="1 2" key="1">
    <citation type="submission" date="2015-10" db="EMBL/GenBank/DDBJ databases">
        <title>Complete genome sequence of hyperthermophilic archaeon Pyrodictium delaneyi Su06.</title>
        <authorList>
            <person name="Jung J.-H."/>
            <person name="Lin J."/>
            <person name="Holden J.F."/>
            <person name="Park C.-S."/>
        </authorList>
    </citation>
    <scope>NUCLEOTIDE SEQUENCE [LARGE SCALE GENOMIC DNA]</scope>
    <source>
        <strain evidence="1 2">Su06</strain>
    </source>
</reference>
<dbReference type="EMBL" id="CP013011">
    <property type="protein sequence ID" value="ALL00568.1"/>
    <property type="molecule type" value="Genomic_DNA"/>
</dbReference>
<evidence type="ECO:0008006" key="3">
    <source>
        <dbReference type="Google" id="ProtNLM"/>
    </source>
</evidence>
<dbReference type="KEGG" id="pdl:Pyrde_0518"/>
<dbReference type="InterPro" id="IPR019202">
    <property type="entry name" value="DUF2067"/>
</dbReference>
<dbReference type="OrthoDB" id="15059at2157"/>
<evidence type="ECO:0000313" key="1">
    <source>
        <dbReference type="EMBL" id="ALL00568.1"/>
    </source>
</evidence>
<dbReference type="Proteomes" id="UP000058613">
    <property type="component" value="Chromosome"/>
</dbReference>
<sequence length="210" mass="23749">MGVIKRKLYVANLPPGIPIDKVYEKISSAIRSGYAEISIRGGRVYIEIVGTEFEIKDSWYRVRQALADLWELYRLRTRREASIEAIVKEAGRTFPPEALVYALELRGYEARLSDDKSLLYTTAPPEEVITTARKIADAIDQLKYRVRGSAAKRMIAAIAAGLDVDVEHVIEYGLRSRVLEETEDGIILREEWRRGLRKIAVMLKGAQTPG</sequence>
<evidence type="ECO:0000313" key="2">
    <source>
        <dbReference type="Proteomes" id="UP000058613"/>
    </source>
</evidence>
<dbReference type="AlphaFoldDB" id="A0A0P0N129"/>
<name>A0A0P0N129_9CREN</name>
<dbReference type="Pfam" id="PF09840">
    <property type="entry name" value="DUF2067"/>
    <property type="match status" value="1"/>
</dbReference>
<dbReference type="STRING" id="1273541.Pyrde_0518"/>
<protein>
    <recommendedName>
        <fullName evidence="3">DUF2067 domain-containing protein</fullName>
    </recommendedName>
</protein>
<organism evidence="1 2">
    <name type="scientific">Pyrodictium delaneyi</name>
    <dbReference type="NCBI Taxonomy" id="1273541"/>
    <lineage>
        <taxon>Archaea</taxon>
        <taxon>Thermoproteota</taxon>
        <taxon>Thermoprotei</taxon>
        <taxon>Desulfurococcales</taxon>
        <taxon>Pyrodictiaceae</taxon>
        <taxon>Pyrodictium</taxon>
    </lineage>
</organism>